<organism evidence="2 3">
    <name type="scientific">Paenibacillus vortex V453</name>
    <dbReference type="NCBI Taxonomy" id="715225"/>
    <lineage>
        <taxon>Bacteria</taxon>
        <taxon>Bacillati</taxon>
        <taxon>Bacillota</taxon>
        <taxon>Bacilli</taxon>
        <taxon>Bacillales</taxon>
        <taxon>Paenibacillaceae</taxon>
        <taxon>Paenibacillus</taxon>
    </lineage>
</organism>
<dbReference type="RefSeq" id="WP_006208376.1">
    <property type="nucleotide sequence ID" value="NZ_ADHJ01000013.1"/>
</dbReference>
<gene>
    <name evidence="2" type="ORF">PVOR_07470</name>
</gene>
<dbReference type="EMBL" id="ADHJ01000013">
    <property type="protein sequence ID" value="EFU42675.1"/>
    <property type="molecule type" value="Genomic_DNA"/>
</dbReference>
<evidence type="ECO:0000313" key="3">
    <source>
        <dbReference type="Proteomes" id="UP000003094"/>
    </source>
</evidence>
<proteinExistence type="predicted"/>
<sequence>MTTETKELQAQRERYNSGRDNKELASRNREAFKTILNTMQLNDNAEVPMITVTMMDVSQL</sequence>
<evidence type="ECO:0000313" key="2">
    <source>
        <dbReference type="EMBL" id="EFU42675.1"/>
    </source>
</evidence>
<accession>A0A2R9SZ59</accession>
<protein>
    <submittedName>
        <fullName evidence="2">Uncharacterized protein</fullName>
    </submittedName>
</protein>
<name>A0A2R9SZ59_9BACL</name>
<dbReference type="KEGG" id="pvo:PVOR_07470"/>
<comment type="caution">
    <text evidence="2">The sequence shown here is derived from an EMBL/GenBank/DDBJ whole genome shotgun (WGS) entry which is preliminary data.</text>
</comment>
<reference evidence="2 3" key="1">
    <citation type="journal article" date="2010" name="BMC Genomics">
        <title>Genome sequence of the pattern forming Paenibacillus vortex bacterium reveals potential for thriving in complex environments.</title>
        <authorList>
            <person name="Sirota-Madi A."/>
            <person name="Olender T."/>
            <person name="Helman Y."/>
            <person name="Ingham C."/>
            <person name="Brainis I."/>
            <person name="Roth D."/>
            <person name="Hagi E."/>
            <person name="Brodsky L."/>
            <person name="Leshkowitz D."/>
            <person name="Galatenko V."/>
            <person name="Nikolaev V."/>
            <person name="Mugasimangalam R.C."/>
            <person name="Bransburg-Zabary S."/>
            <person name="Gutnick D.L."/>
            <person name="Lancet D."/>
            <person name="Ben-Jacob E."/>
        </authorList>
    </citation>
    <scope>NUCLEOTIDE SEQUENCE [LARGE SCALE GENOMIC DNA]</scope>
    <source>
        <strain evidence="2 3">V453</strain>
    </source>
</reference>
<evidence type="ECO:0000256" key="1">
    <source>
        <dbReference type="SAM" id="MobiDB-lite"/>
    </source>
</evidence>
<feature type="region of interest" description="Disordered" evidence="1">
    <location>
        <begin position="1"/>
        <end position="26"/>
    </location>
</feature>
<keyword evidence="3" id="KW-1185">Reference proteome</keyword>
<dbReference type="Proteomes" id="UP000003094">
    <property type="component" value="Unassembled WGS sequence"/>
</dbReference>
<dbReference type="AlphaFoldDB" id="A0A2R9SZ59"/>